<dbReference type="Proteomes" id="UP001519460">
    <property type="component" value="Unassembled WGS sequence"/>
</dbReference>
<name>A0ABD0JCG2_9CAEN</name>
<comment type="caution">
    <text evidence="1">The sequence shown here is derived from an EMBL/GenBank/DDBJ whole genome shotgun (WGS) entry which is preliminary data.</text>
</comment>
<evidence type="ECO:0000313" key="1">
    <source>
        <dbReference type="EMBL" id="KAK7469736.1"/>
    </source>
</evidence>
<dbReference type="EMBL" id="JACVVK020000506">
    <property type="protein sequence ID" value="KAK7469736.1"/>
    <property type="molecule type" value="Genomic_DNA"/>
</dbReference>
<sequence length="60" mass="6894">MLNTLIEQLVTSDADKERGARLVHVLLTTTIVKDTRQYNNFFGVSQRTHASYNYNEASYV</sequence>
<protein>
    <submittedName>
        <fullName evidence="1">Uncharacterized protein</fullName>
    </submittedName>
</protein>
<keyword evidence="2" id="KW-1185">Reference proteome</keyword>
<reference evidence="1 2" key="1">
    <citation type="journal article" date="2023" name="Sci. Data">
        <title>Genome assembly of the Korean intertidal mud-creeper Batillaria attramentaria.</title>
        <authorList>
            <person name="Patra A.K."/>
            <person name="Ho P.T."/>
            <person name="Jun S."/>
            <person name="Lee S.J."/>
            <person name="Kim Y."/>
            <person name="Won Y.J."/>
        </authorList>
    </citation>
    <scope>NUCLEOTIDE SEQUENCE [LARGE SCALE GENOMIC DNA]</scope>
    <source>
        <strain evidence="1">Wonlab-2016</strain>
    </source>
</reference>
<feature type="non-terminal residue" evidence="1">
    <location>
        <position position="60"/>
    </location>
</feature>
<evidence type="ECO:0000313" key="2">
    <source>
        <dbReference type="Proteomes" id="UP001519460"/>
    </source>
</evidence>
<organism evidence="1 2">
    <name type="scientific">Batillaria attramentaria</name>
    <dbReference type="NCBI Taxonomy" id="370345"/>
    <lineage>
        <taxon>Eukaryota</taxon>
        <taxon>Metazoa</taxon>
        <taxon>Spiralia</taxon>
        <taxon>Lophotrochozoa</taxon>
        <taxon>Mollusca</taxon>
        <taxon>Gastropoda</taxon>
        <taxon>Caenogastropoda</taxon>
        <taxon>Sorbeoconcha</taxon>
        <taxon>Cerithioidea</taxon>
        <taxon>Batillariidae</taxon>
        <taxon>Batillaria</taxon>
    </lineage>
</organism>
<gene>
    <name evidence="1" type="ORF">BaRGS_00036267</name>
</gene>
<accession>A0ABD0JCG2</accession>
<dbReference type="AlphaFoldDB" id="A0ABD0JCG2"/>
<proteinExistence type="predicted"/>